<organism evidence="2 3">
    <name type="scientific">Paenibacillus algorifonticola</name>
    <dbReference type="NCBI Taxonomy" id="684063"/>
    <lineage>
        <taxon>Bacteria</taxon>
        <taxon>Bacillati</taxon>
        <taxon>Bacillota</taxon>
        <taxon>Bacilli</taxon>
        <taxon>Bacillales</taxon>
        <taxon>Paenibacillaceae</taxon>
        <taxon>Paenibacillus</taxon>
    </lineage>
</organism>
<dbReference type="Pfam" id="PF10022">
    <property type="entry name" value="DUF2264"/>
    <property type="match status" value="1"/>
</dbReference>
<dbReference type="Proteomes" id="UP000183410">
    <property type="component" value="Unassembled WGS sequence"/>
</dbReference>
<accession>A0A1I2EWN2</accession>
<feature type="domain" description="DUF2264" evidence="1">
    <location>
        <begin position="18"/>
        <end position="377"/>
    </location>
</feature>
<gene>
    <name evidence="2" type="ORF">SAMN04487969_11067</name>
</gene>
<protein>
    <recommendedName>
        <fullName evidence="1">DUF2264 domain-containing protein</fullName>
    </recommendedName>
</protein>
<reference evidence="3" key="1">
    <citation type="submission" date="2016-10" db="EMBL/GenBank/DDBJ databases">
        <authorList>
            <person name="Varghese N."/>
            <person name="Submissions S."/>
        </authorList>
    </citation>
    <scope>NUCLEOTIDE SEQUENCE [LARGE SCALE GENOMIC DNA]</scope>
    <source>
        <strain evidence="3">CGMCC 1.10223</strain>
    </source>
</reference>
<dbReference type="InterPro" id="IPR016624">
    <property type="entry name" value="UCP014753"/>
</dbReference>
<evidence type="ECO:0000313" key="3">
    <source>
        <dbReference type="Proteomes" id="UP000183410"/>
    </source>
</evidence>
<dbReference type="InterPro" id="IPR049349">
    <property type="entry name" value="DUF2264_N"/>
</dbReference>
<sequence length="396" mass="43886">MIGEKGTDSGERVLLAEDRKYWVSELCRIAEPVLRLLAARELKKTMPVQSAAGQDRSDVTHLEALGRLLCGIAPWLAGSGGADEEEERLRQQYAELSRAAIAAGCDPQSPDYMNFAEGFQPIVDTAFLAQAILRAPTELWDKLDTEVQKHVVQAFKLTRSRKPFAMNWLLFSAIIEAALYRMGESDWDPMRIDYALKQHEQWYVGDGAYGDGPSFHFDYYNSFVIQPMLVDIIAAVQGCYEDWDAMQASIKERAKRWAEVQERLISPEGTFPPLGRSLAYRCGAMQSLAQSALLDELPVSVSPAQARCALTAVIRRSLSVPGTFTEDGWLTIGFCGSQPDIGEHYISTGSLYLCAAVFLPLGLAAEHPFWSGEPEDWTARKAWSGAAFSMDQALKG</sequence>
<dbReference type="PANTHER" id="PTHR35339">
    <property type="entry name" value="LINALOOL DEHYDRATASE_ISOMERASE DOMAIN-CONTAINING PROTEIN"/>
    <property type="match status" value="1"/>
</dbReference>
<keyword evidence="3" id="KW-1185">Reference proteome</keyword>
<name>A0A1I2EWN2_9BACL</name>
<dbReference type="EMBL" id="FONN01000010">
    <property type="protein sequence ID" value="SFE96630.1"/>
    <property type="molecule type" value="Genomic_DNA"/>
</dbReference>
<dbReference type="AlphaFoldDB" id="A0A1I2EWN2"/>
<dbReference type="RefSeq" id="WP_231594099.1">
    <property type="nucleotide sequence ID" value="NZ_FONN01000010.1"/>
</dbReference>
<dbReference type="PIRSF" id="PIRSF014753">
    <property type="entry name" value="UCP014753"/>
    <property type="match status" value="1"/>
</dbReference>
<evidence type="ECO:0000313" key="2">
    <source>
        <dbReference type="EMBL" id="SFE96630.1"/>
    </source>
</evidence>
<dbReference type="PANTHER" id="PTHR35339:SF3">
    <property type="entry name" value="DUF2264 DOMAIN-CONTAINING PROTEIN"/>
    <property type="match status" value="1"/>
</dbReference>
<evidence type="ECO:0000259" key="1">
    <source>
        <dbReference type="Pfam" id="PF10022"/>
    </source>
</evidence>
<proteinExistence type="predicted"/>